<evidence type="ECO:0000313" key="2">
    <source>
        <dbReference type="Proteomes" id="UP001141806"/>
    </source>
</evidence>
<sequence length="93" mass="11229">MEVKLEIFCALSSYLRLHMVDCVRRFIYRVTVFRWLCMFRRKMTENANFTVKLDFPVFVSSSVKFVRVKIFQMFKIFPGNTSVYFPIDFTIKC</sequence>
<evidence type="ECO:0000313" key="1">
    <source>
        <dbReference type="EMBL" id="KAJ4981354.1"/>
    </source>
</evidence>
<reference evidence="1" key="1">
    <citation type="journal article" date="2023" name="Plant J.">
        <title>The genome of the king protea, Protea cynaroides.</title>
        <authorList>
            <person name="Chang J."/>
            <person name="Duong T.A."/>
            <person name="Schoeman C."/>
            <person name="Ma X."/>
            <person name="Roodt D."/>
            <person name="Barker N."/>
            <person name="Li Z."/>
            <person name="Van de Peer Y."/>
            <person name="Mizrachi E."/>
        </authorList>
    </citation>
    <scope>NUCLEOTIDE SEQUENCE</scope>
    <source>
        <tissue evidence="1">Young leaves</tissue>
    </source>
</reference>
<dbReference type="AlphaFoldDB" id="A0A9Q0L3S6"/>
<proteinExistence type="predicted"/>
<dbReference type="Proteomes" id="UP001141806">
    <property type="component" value="Unassembled WGS sequence"/>
</dbReference>
<accession>A0A9Q0L3S6</accession>
<protein>
    <submittedName>
        <fullName evidence="1">Uncharacterized protein</fullName>
    </submittedName>
</protein>
<dbReference type="EMBL" id="JAMYWD010000001">
    <property type="protein sequence ID" value="KAJ4981354.1"/>
    <property type="molecule type" value="Genomic_DNA"/>
</dbReference>
<comment type="caution">
    <text evidence="1">The sequence shown here is derived from an EMBL/GenBank/DDBJ whole genome shotgun (WGS) entry which is preliminary data.</text>
</comment>
<keyword evidence="2" id="KW-1185">Reference proteome</keyword>
<gene>
    <name evidence="1" type="ORF">NE237_032191</name>
</gene>
<organism evidence="1 2">
    <name type="scientific">Protea cynaroides</name>
    <dbReference type="NCBI Taxonomy" id="273540"/>
    <lineage>
        <taxon>Eukaryota</taxon>
        <taxon>Viridiplantae</taxon>
        <taxon>Streptophyta</taxon>
        <taxon>Embryophyta</taxon>
        <taxon>Tracheophyta</taxon>
        <taxon>Spermatophyta</taxon>
        <taxon>Magnoliopsida</taxon>
        <taxon>Proteales</taxon>
        <taxon>Proteaceae</taxon>
        <taxon>Protea</taxon>
    </lineage>
</organism>
<name>A0A9Q0L3S6_9MAGN</name>